<name>A0A9P8JAC6_AURME</name>
<gene>
    <name evidence="9" type="ORF">KCU76_g6164</name>
</gene>
<keyword evidence="1 5" id="KW-0547">Nucleotide-binding</keyword>
<feature type="domain" description="Helicase C-terminal" evidence="8">
    <location>
        <begin position="338"/>
        <end position="410"/>
    </location>
</feature>
<keyword evidence="4 5" id="KW-0694">RNA-binding</keyword>
<evidence type="ECO:0000256" key="6">
    <source>
        <dbReference type="SAM" id="MobiDB-lite"/>
    </source>
</evidence>
<feature type="compositionally biased region" description="Polar residues" evidence="6">
    <location>
        <begin position="498"/>
        <end position="514"/>
    </location>
</feature>
<evidence type="ECO:0000256" key="5">
    <source>
        <dbReference type="RuleBase" id="RU365068"/>
    </source>
</evidence>
<evidence type="ECO:0000256" key="2">
    <source>
        <dbReference type="ARBA" id="ARBA00022801"/>
    </source>
</evidence>
<feature type="compositionally biased region" description="Low complexity" evidence="6">
    <location>
        <begin position="131"/>
        <end position="148"/>
    </location>
</feature>
<dbReference type="InterPro" id="IPR001650">
    <property type="entry name" value="Helicase_C-like"/>
</dbReference>
<dbReference type="Proteomes" id="UP000779574">
    <property type="component" value="Unassembled WGS sequence"/>
</dbReference>
<keyword evidence="5" id="KW-0347">Helicase</keyword>
<dbReference type="PANTHER" id="PTHR24031">
    <property type="entry name" value="RNA HELICASE"/>
    <property type="match status" value="1"/>
</dbReference>
<dbReference type="GO" id="GO:0003723">
    <property type="term" value="F:RNA binding"/>
    <property type="evidence" value="ECO:0007669"/>
    <property type="project" value="UniProtKB-UniRule"/>
</dbReference>
<feature type="non-terminal residue" evidence="9">
    <location>
        <position position="672"/>
    </location>
</feature>
<evidence type="ECO:0000256" key="3">
    <source>
        <dbReference type="ARBA" id="ARBA00022840"/>
    </source>
</evidence>
<accession>A0A9P8JAC6</accession>
<dbReference type="AlphaFoldDB" id="A0A9P8JAC6"/>
<evidence type="ECO:0000313" key="10">
    <source>
        <dbReference type="Proteomes" id="UP000779574"/>
    </source>
</evidence>
<dbReference type="GO" id="GO:0005524">
    <property type="term" value="F:ATP binding"/>
    <property type="evidence" value="ECO:0007669"/>
    <property type="project" value="UniProtKB-UniRule"/>
</dbReference>
<evidence type="ECO:0000259" key="8">
    <source>
        <dbReference type="Pfam" id="PF00271"/>
    </source>
</evidence>
<comment type="catalytic activity">
    <reaction evidence="5">
        <text>ATP + H2O = ADP + phosphate + H(+)</text>
        <dbReference type="Rhea" id="RHEA:13065"/>
        <dbReference type="ChEBI" id="CHEBI:15377"/>
        <dbReference type="ChEBI" id="CHEBI:15378"/>
        <dbReference type="ChEBI" id="CHEBI:30616"/>
        <dbReference type="ChEBI" id="CHEBI:43474"/>
        <dbReference type="ChEBI" id="CHEBI:456216"/>
        <dbReference type="EC" id="3.6.4.13"/>
    </reaction>
</comment>
<proteinExistence type="inferred from homology"/>
<dbReference type="Pfam" id="PF00271">
    <property type="entry name" value="Helicase_C"/>
    <property type="match status" value="1"/>
</dbReference>
<evidence type="ECO:0000259" key="7">
    <source>
        <dbReference type="Pfam" id="PF00270"/>
    </source>
</evidence>
<protein>
    <recommendedName>
        <fullName evidence="5">ATP-dependent RNA helicase</fullName>
        <ecNumber evidence="5">3.6.4.13</ecNumber>
    </recommendedName>
</protein>
<feature type="region of interest" description="Disordered" evidence="6">
    <location>
        <begin position="469"/>
        <end position="552"/>
    </location>
</feature>
<evidence type="ECO:0000256" key="1">
    <source>
        <dbReference type="ARBA" id="ARBA00022741"/>
    </source>
</evidence>
<dbReference type="EMBL" id="JAHFXF010000203">
    <property type="protein sequence ID" value="KAG9693165.1"/>
    <property type="molecule type" value="Genomic_DNA"/>
</dbReference>
<dbReference type="Pfam" id="PF00270">
    <property type="entry name" value="DEAD"/>
    <property type="match status" value="1"/>
</dbReference>
<reference evidence="9" key="2">
    <citation type="submission" date="2021-08" db="EMBL/GenBank/DDBJ databases">
        <authorList>
            <person name="Gostincar C."/>
            <person name="Sun X."/>
            <person name="Song Z."/>
            <person name="Gunde-Cimerman N."/>
        </authorList>
    </citation>
    <scope>NUCLEOTIDE SEQUENCE</scope>
    <source>
        <strain evidence="9">EXF-9911</strain>
    </source>
</reference>
<sequence>MTEPEDHLAPASRCEVSRDHQRNRVAPASSNESSLLTRIESSPEGLHGFEPVDGLPELSVTALRRAGIEKLLPSQKHVLESVQFIENRRADHHKVIISRFAAGKTTLLCLASFVAVMRCSAGDSQPPTFKESPSSAELPPAAPPSENSYNTRHSSAVAKPLVLIVVPFPENARDAGVFLEQLLKCHGNSYAAIVGDELAEADFTALRKWPTAVIGTFDRLLGLMEHGYLNLSQLVYLAIDDLDTCLQDVTFNSFLQFLHENLPECQSSRIPAVVRMGRIPKDSTTFEEVWHRLSAAEFDQLPHWFAEHGLPNNYLKGKVLMCGETPDGVEKIYRLFDDYLKTNGCSDIDKYIRLAHHHQTEAERRITLEQLRKDDFCMLITTYKFARAVHIPNVNTAINIHPAKDLDVYRKIWASLAAYVAQPSNAAGQSSRVARLINGVARIAGNVADNNKKKEGALSREVYTTLLEAGRKATPKTSTKRKATTNQASESAKRKKTQPIQPTAHQHSAESTPAENAAVDAEEDGLAPEYRSSPTTPQSSKKSRKSMDLSPSKDGLELQAVWAAIIENNLSTRWWKQYTAISIPSRSMPYVGNSKSSVYTLEMRFERVLSLSKAAALQTTELLLEYKNIADDFVRLEQQTQDPSTELGEEWVKRETNAKKETTDQARLKVVM</sequence>
<evidence type="ECO:0000256" key="4">
    <source>
        <dbReference type="ARBA" id="ARBA00022884"/>
    </source>
</evidence>
<reference evidence="9" key="1">
    <citation type="journal article" date="2021" name="J Fungi (Basel)">
        <title>Virulence traits and population genomics of the black yeast Aureobasidium melanogenum.</title>
        <authorList>
            <person name="Cernosa A."/>
            <person name="Sun X."/>
            <person name="Gostincar C."/>
            <person name="Fang C."/>
            <person name="Gunde-Cimerman N."/>
            <person name="Song Z."/>
        </authorList>
    </citation>
    <scope>NUCLEOTIDE SEQUENCE</scope>
    <source>
        <strain evidence="9">EXF-9911</strain>
    </source>
</reference>
<organism evidence="9 10">
    <name type="scientific">Aureobasidium melanogenum</name>
    <name type="common">Aureobasidium pullulans var. melanogenum</name>
    <dbReference type="NCBI Taxonomy" id="46634"/>
    <lineage>
        <taxon>Eukaryota</taxon>
        <taxon>Fungi</taxon>
        <taxon>Dikarya</taxon>
        <taxon>Ascomycota</taxon>
        <taxon>Pezizomycotina</taxon>
        <taxon>Dothideomycetes</taxon>
        <taxon>Dothideomycetidae</taxon>
        <taxon>Dothideales</taxon>
        <taxon>Saccotheciaceae</taxon>
        <taxon>Aureobasidium</taxon>
    </lineage>
</organism>
<keyword evidence="2 5" id="KW-0378">Hydrolase</keyword>
<dbReference type="InterPro" id="IPR011545">
    <property type="entry name" value="DEAD/DEAH_box_helicase_dom"/>
</dbReference>
<comment type="function">
    <text evidence="5">RNA helicase.</text>
</comment>
<evidence type="ECO:0000313" key="9">
    <source>
        <dbReference type="EMBL" id="KAG9693165.1"/>
    </source>
</evidence>
<comment type="similarity">
    <text evidence="5">Belongs to the DEAD box helicase family.</text>
</comment>
<feature type="compositionally biased region" description="Polar residues" evidence="6">
    <location>
        <begin position="28"/>
        <end position="38"/>
    </location>
</feature>
<dbReference type="GO" id="GO:0003724">
    <property type="term" value="F:RNA helicase activity"/>
    <property type="evidence" value="ECO:0007669"/>
    <property type="project" value="UniProtKB-EC"/>
</dbReference>
<dbReference type="InterPro" id="IPR027417">
    <property type="entry name" value="P-loop_NTPase"/>
</dbReference>
<feature type="region of interest" description="Disordered" evidence="6">
    <location>
        <begin position="1"/>
        <end position="38"/>
    </location>
</feature>
<dbReference type="SUPFAM" id="SSF52540">
    <property type="entry name" value="P-loop containing nucleoside triphosphate hydrolases"/>
    <property type="match status" value="2"/>
</dbReference>
<dbReference type="EC" id="3.6.4.13" evidence="5"/>
<dbReference type="Gene3D" id="3.40.50.300">
    <property type="entry name" value="P-loop containing nucleotide triphosphate hydrolases"/>
    <property type="match status" value="2"/>
</dbReference>
<keyword evidence="3 5" id="KW-0067">ATP-binding</keyword>
<comment type="caution">
    <text evidence="9">The sequence shown here is derived from an EMBL/GenBank/DDBJ whole genome shotgun (WGS) entry which is preliminary data.</text>
</comment>
<comment type="domain">
    <text evidence="5">The Q motif is unique to and characteristic of the DEAD box family of RNA helicases and controls ATP binding and hydrolysis.</text>
</comment>
<feature type="region of interest" description="Disordered" evidence="6">
    <location>
        <begin position="124"/>
        <end position="151"/>
    </location>
</feature>
<feature type="domain" description="DEAD/DEAH-box helicase" evidence="7">
    <location>
        <begin position="90"/>
        <end position="262"/>
    </location>
</feature>
<dbReference type="GO" id="GO:0016787">
    <property type="term" value="F:hydrolase activity"/>
    <property type="evidence" value="ECO:0007669"/>
    <property type="project" value="UniProtKB-KW"/>
</dbReference>
<feature type="compositionally biased region" description="Low complexity" evidence="6">
    <location>
        <begin position="531"/>
        <end position="540"/>
    </location>
</feature>